<keyword evidence="2" id="KW-1185">Reference proteome</keyword>
<comment type="caution">
    <text evidence="1">The sequence shown here is derived from an EMBL/GenBank/DDBJ whole genome shotgun (WGS) entry which is preliminary data.</text>
</comment>
<evidence type="ECO:0000313" key="1">
    <source>
        <dbReference type="EMBL" id="GKT33743.1"/>
    </source>
</evidence>
<accession>A0ABQ5KMJ9</accession>
<name>A0ABQ5KMJ9_9EUKA</name>
<gene>
    <name evidence="1" type="ORF">ADUPG1_002618</name>
</gene>
<sequence>MALSGVIMEKDLSVTAYINYVKAFKAVIQQAPDFGVDKTIVGIFLRNTFPTAMFDSVMPELKLTDDDDSLSTAVKKVGEELKDLRAAKRCYDVYGLEAFGLSDVSKDSSVA</sequence>
<dbReference type="Proteomes" id="UP001057375">
    <property type="component" value="Unassembled WGS sequence"/>
</dbReference>
<protein>
    <submittedName>
        <fullName evidence="1">Uncharacterized protein</fullName>
    </submittedName>
</protein>
<organism evidence="1 2">
    <name type="scientific">Aduncisulcus paluster</name>
    <dbReference type="NCBI Taxonomy" id="2918883"/>
    <lineage>
        <taxon>Eukaryota</taxon>
        <taxon>Metamonada</taxon>
        <taxon>Carpediemonas-like organisms</taxon>
        <taxon>Aduncisulcus</taxon>
    </lineage>
</organism>
<evidence type="ECO:0000313" key="2">
    <source>
        <dbReference type="Proteomes" id="UP001057375"/>
    </source>
</evidence>
<reference evidence="1" key="1">
    <citation type="submission" date="2022-03" db="EMBL/GenBank/DDBJ databases">
        <title>Draft genome sequence of Aduncisulcus paluster, a free-living microaerophilic Fornicata.</title>
        <authorList>
            <person name="Yuyama I."/>
            <person name="Kume K."/>
            <person name="Tamura T."/>
            <person name="Inagaki Y."/>
            <person name="Hashimoto T."/>
        </authorList>
    </citation>
    <scope>NUCLEOTIDE SEQUENCE</scope>
    <source>
        <strain evidence="1">NY0171</strain>
    </source>
</reference>
<proteinExistence type="predicted"/>
<feature type="non-terminal residue" evidence="1">
    <location>
        <position position="111"/>
    </location>
</feature>
<dbReference type="EMBL" id="BQXS01003129">
    <property type="protein sequence ID" value="GKT33743.1"/>
    <property type="molecule type" value="Genomic_DNA"/>
</dbReference>